<keyword evidence="2 11" id="KW-0813">Transport</keyword>
<keyword evidence="3 11" id="KW-0894">Sodium channel</keyword>
<dbReference type="PANTHER" id="PTHR11690:SF248">
    <property type="entry name" value="PICKPOCKET 17, ISOFORM A"/>
    <property type="match status" value="1"/>
</dbReference>
<keyword evidence="13" id="KW-1185">Reference proteome</keyword>
<keyword evidence="9 11" id="KW-0739">Sodium transport</keyword>
<proteinExistence type="inferred from homology"/>
<evidence type="ECO:0000256" key="7">
    <source>
        <dbReference type="ARBA" id="ARBA00023065"/>
    </source>
</evidence>
<keyword evidence="7 11" id="KW-0406">Ion transport</keyword>
<evidence type="ECO:0000313" key="13">
    <source>
        <dbReference type="Proteomes" id="UP000271974"/>
    </source>
</evidence>
<name>A0A3S1CFU9_ELYCH</name>
<keyword evidence="8" id="KW-0472">Membrane</keyword>
<dbReference type="PRINTS" id="PR01078">
    <property type="entry name" value="AMINACHANNEL"/>
</dbReference>
<comment type="subcellular location">
    <subcellularLocation>
        <location evidence="1">Membrane</location>
        <topology evidence="1">Multi-pass membrane protein</topology>
    </subcellularLocation>
</comment>
<evidence type="ECO:0000256" key="1">
    <source>
        <dbReference type="ARBA" id="ARBA00004141"/>
    </source>
</evidence>
<dbReference type="AlphaFoldDB" id="A0A3S1CFU9"/>
<evidence type="ECO:0000256" key="3">
    <source>
        <dbReference type="ARBA" id="ARBA00022461"/>
    </source>
</evidence>
<keyword evidence="10 11" id="KW-0407">Ion channel</keyword>
<organism evidence="12 13">
    <name type="scientific">Elysia chlorotica</name>
    <name type="common">Eastern emerald elysia</name>
    <name type="synonym">Sea slug</name>
    <dbReference type="NCBI Taxonomy" id="188477"/>
    <lineage>
        <taxon>Eukaryota</taxon>
        <taxon>Metazoa</taxon>
        <taxon>Spiralia</taxon>
        <taxon>Lophotrochozoa</taxon>
        <taxon>Mollusca</taxon>
        <taxon>Gastropoda</taxon>
        <taxon>Heterobranchia</taxon>
        <taxon>Euthyneura</taxon>
        <taxon>Panpulmonata</taxon>
        <taxon>Sacoglossa</taxon>
        <taxon>Placobranchoidea</taxon>
        <taxon>Plakobranchidae</taxon>
        <taxon>Elysia</taxon>
    </lineage>
</organism>
<dbReference type="STRING" id="188477.A0A3S1CFU9"/>
<reference evidence="12 13" key="1">
    <citation type="submission" date="2019-01" db="EMBL/GenBank/DDBJ databases">
        <title>A draft genome assembly of the solar-powered sea slug Elysia chlorotica.</title>
        <authorList>
            <person name="Cai H."/>
            <person name="Li Q."/>
            <person name="Fang X."/>
            <person name="Li J."/>
            <person name="Curtis N.E."/>
            <person name="Altenburger A."/>
            <person name="Shibata T."/>
            <person name="Feng M."/>
            <person name="Maeda T."/>
            <person name="Schwartz J.A."/>
            <person name="Shigenobu S."/>
            <person name="Lundholm N."/>
            <person name="Nishiyama T."/>
            <person name="Yang H."/>
            <person name="Hasebe M."/>
            <person name="Li S."/>
            <person name="Pierce S.K."/>
            <person name="Wang J."/>
        </authorList>
    </citation>
    <scope>NUCLEOTIDE SEQUENCE [LARGE SCALE GENOMIC DNA]</scope>
    <source>
        <strain evidence="12">EC2010</strain>
        <tissue evidence="12">Whole organism of an adult</tissue>
    </source>
</reference>
<dbReference type="Pfam" id="PF00858">
    <property type="entry name" value="ASC"/>
    <property type="match status" value="2"/>
</dbReference>
<sequence length="461" mass="51557">MEAERSYQDVHPSQFYYIDNDLRGFSIWAGHSVIHIISDYHKNPVLTSVSNEYQSKIKFPGVTICNLNRIRLSKAPELVTDVIGVNFAVADNFTANFNVQHGNCYTFASRQNEKEWSIFQAGPQHGLTLELDIQYNEYLTSSPEAGVKVIIHDNGEVPFSENRGVVVSTGVHTNIGIRKTEIKRLPAPYGDCIPNENSTSIITDLVPEKKLSYSLHACLKNCFQEYVYQECSCCDPSYACVGEAFQLSTGNSGSGGENQYCNTSMPDTAQCVDNVMLKIANQTCPPSCEESAYTTTVSSAKWPTFRYWKAALYDQTASDGLSEQRERAENSFLKLSVYLDCLAVEKVESQPAYSWNRLLGEIGGQLGLLLGFSILTAVEILELVLLNLDFGLVLRAFRRIATATSVFTGRRFDQHVVREDSVRVDLMLSTQVAPVDCRYGNSQAPEYRFTRRDQCGMESLK</sequence>
<dbReference type="GO" id="GO:0015280">
    <property type="term" value="F:ligand-gated sodium channel activity"/>
    <property type="evidence" value="ECO:0007669"/>
    <property type="project" value="TreeGrafter"/>
</dbReference>
<evidence type="ECO:0000256" key="2">
    <source>
        <dbReference type="ARBA" id="ARBA00022448"/>
    </source>
</evidence>
<comment type="caution">
    <text evidence="12">The sequence shown here is derived from an EMBL/GenBank/DDBJ whole genome shotgun (WGS) entry which is preliminary data.</text>
</comment>
<evidence type="ECO:0000313" key="12">
    <source>
        <dbReference type="EMBL" id="RUS91580.1"/>
    </source>
</evidence>
<accession>A0A3S1CFU9</accession>
<evidence type="ECO:0000256" key="11">
    <source>
        <dbReference type="RuleBase" id="RU000679"/>
    </source>
</evidence>
<evidence type="ECO:0000256" key="10">
    <source>
        <dbReference type="ARBA" id="ARBA00023303"/>
    </source>
</evidence>
<dbReference type="PANTHER" id="PTHR11690">
    <property type="entry name" value="AMILORIDE-SENSITIVE SODIUM CHANNEL-RELATED"/>
    <property type="match status" value="1"/>
</dbReference>
<protein>
    <submittedName>
        <fullName evidence="12">Uncharacterized protein</fullName>
    </submittedName>
</protein>
<dbReference type="EMBL" id="RQTK01000009">
    <property type="protein sequence ID" value="RUS91580.1"/>
    <property type="molecule type" value="Genomic_DNA"/>
</dbReference>
<evidence type="ECO:0000256" key="9">
    <source>
        <dbReference type="ARBA" id="ARBA00023201"/>
    </source>
</evidence>
<dbReference type="OrthoDB" id="6021021at2759"/>
<keyword evidence="5" id="KW-1133">Transmembrane helix</keyword>
<dbReference type="InterPro" id="IPR001873">
    <property type="entry name" value="ENaC"/>
</dbReference>
<gene>
    <name evidence="12" type="ORF">EGW08_000695</name>
</gene>
<keyword evidence="4 11" id="KW-0812">Transmembrane</keyword>
<evidence type="ECO:0000256" key="8">
    <source>
        <dbReference type="ARBA" id="ARBA00023136"/>
    </source>
</evidence>
<dbReference type="Gene3D" id="1.10.287.770">
    <property type="entry name" value="YojJ-like"/>
    <property type="match status" value="1"/>
</dbReference>
<evidence type="ECO:0000256" key="6">
    <source>
        <dbReference type="ARBA" id="ARBA00023053"/>
    </source>
</evidence>
<dbReference type="Proteomes" id="UP000271974">
    <property type="component" value="Unassembled WGS sequence"/>
</dbReference>
<dbReference type="GO" id="GO:0005886">
    <property type="term" value="C:plasma membrane"/>
    <property type="evidence" value="ECO:0007669"/>
    <property type="project" value="TreeGrafter"/>
</dbReference>
<keyword evidence="6" id="KW-0915">Sodium</keyword>
<dbReference type="Gene3D" id="2.60.470.10">
    <property type="entry name" value="Acid-sensing ion channels like domains"/>
    <property type="match status" value="1"/>
</dbReference>
<evidence type="ECO:0000256" key="5">
    <source>
        <dbReference type="ARBA" id="ARBA00022989"/>
    </source>
</evidence>
<evidence type="ECO:0000256" key="4">
    <source>
        <dbReference type="ARBA" id="ARBA00022692"/>
    </source>
</evidence>
<comment type="similarity">
    <text evidence="11">Belongs to the amiloride-sensitive sodium channel (TC 1.A.6) family.</text>
</comment>